<keyword evidence="4" id="KW-1185">Reference proteome</keyword>
<dbReference type="InterPro" id="IPR023801">
    <property type="entry name" value="His_deacetylse_dom"/>
</dbReference>
<sequence>MSRDRTGFVFDERFLEHDAGVATTVTMRAGSFELSPEPHPSSVFITRRTKEFLDGSGLASLMLPIAAREATEDEIATYHTRDYIAGIRAFAEAGLASGPFKAPWGEIDEETPLSPGSLTAALYAAGGAMNAVRAVMEGQVRNAFALLRPPDHHAMSNKAMGFCIFNNTAIAAHYARNTYGLERIMVVDWDVHHGNGTQDAFYGDPGVLFLSLHQQDWYPKLAGELDQVGHGAGIGYTVNIPLPAGTGDRGYRAAFEQLVLPIGLQYRPQLIIVTAGQDASWLDPLAQMMMTMDGFRQIAQCMVGLAEEVCDGRIVVLQAGGYSPAYVPYCTAAIVEALVGVDLGIVDLYDTAPELKRCQEIFSQETREALRAARVWHQSWWKL</sequence>
<dbReference type="EMBL" id="BNJK01000001">
    <property type="protein sequence ID" value="GHO90967.1"/>
    <property type="molecule type" value="Genomic_DNA"/>
</dbReference>
<dbReference type="Proteomes" id="UP000597444">
    <property type="component" value="Unassembled WGS sequence"/>
</dbReference>
<dbReference type="PANTHER" id="PTHR10625:SF31">
    <property type="entry name" value="HISTONE DEACETYLASE DOMAIN-CONTAINING PROTEIN"/>
    <property type="match status" value="1"/>
</dbReference>
<evidence type="ECO:0000313" key="4">
    <source>
        <dbReference type="Proteomes" id="UP000597444"/>
    </source>
</evidence>
<dbReference type="RefSeq" id="WP_220201899.1">
    <property type="nucleotide sequence ID" value="NZ_BNJK01000001.1"/>
</dbReference>
<dbReference type="Pfam" id="PF00850">
    <property type="entry name" value="Hist_deacetyl"/>
    <property type="match status" value="1"/>
</dbReference>
<dbReference type="InterPro" id="IPR000286">
    <property type="entry name" value="HDACs"/>
</dbReference>
<dbReference type="InterPro" id="IPR037138">
    <property type="entry name" value="His_deacetylse_dom_sf"/>
</dbReference>
<dbReference type="InterPro" id="IPR023696">
    <property type="entry name" value="Ureohydrolase_dom_sf"/>
</dbReference>
<dbReference type="GO" id="GO:0004407">
    <property type="term" value="F:histone deacetylase activity"/>
    <property type="evidence" value="ECO:0007669"/>
    <property type="project" value="TreeGrafter"/>
</dbReference>
<comment type="similarity">
    <text evidence="1">Belongs to the histone deacetylase family.</text>
</comment>
<protein>
    <submittedName>
        <fullName evidence="3">Histone deacetylase</fullName>
    </submittedName>
</protein>
<name>A0A8J3MYK5_9CHLR</name>
<organism evidence="3 4">
    <name type="scientific">Reticulibacter mediterranei</name>
    <dbReference type="NCBI Taxonomy" id="2778369"/>
    <lineage>
        <taxon>Bacteria</taxon>
        <taxon>Bacillati</taxon>
        <taxon>Chloroflexota</taxon>
        <taxon>Ktedonobacteria</taxon>
        <taxon>Ktedonobacterales</taxon>
        <taxon>Reticulibacteraceae</taxon>
        <taxon>Reticulibacter</taxon>
    </lineage>
</organism>
<gene>
    <name evidence="3" type="ORF">KSF_010150</name>
</gene>
<evidence type="ECO:0000256" key="1">
    <source>
        <dbReference type="ARBA" id="ARBA00005947"/>
    </source>
</evidence>
<evidence type="ECO:0000313" key="3">
    <source>
        <dbReference type="EMBL" id="GHO90967.1"/>
    </source>
</evidence>
<dbReference type="PANTHER" id="PTHR10625">
    <property type="entry name" value="HISTONE DEACETYLASE HDAC1-RELATED"/>
    <property type="match status" value="1"/>
</dbReference>
<accession>A0A8J3MYK5</accession>
<dbReference type="SUPFAM" id="SSF52768">
    <property type="entry name" value="Arginase/deacetylase"/>
    <property type="match status" value="1"/>
</dbReference>
<feature type="domain" description="Histone deacetylase" evidence="2">
    <location>
        <begin position="48"/>
        <end position="338"/>
    </location>
</feature>
<proteinExistence type="inferred from homology"/>
<evidence type="ECO:0000259" key="2">
    <source>
        <dbReference type="Pfam" id="PF00850"/>
    </source>
</evidence>
<dbReference type="PRINTS" id="PR01270">
    <property type="entry name" value="HDASUPER"/>
</dbReference>
<dbReference type="AlphaFoldDB" id="A0A8J3MYK5"/>
<dbReference type="Gene3D" id="3.40.800.20">
    <property type="entry name" value="Histone deacetylase domain"/>
    <property type="match status" value="1"/>
</dbReference>
<dbReference type="GO" id="GO:0040029">
    <property type="term" value="P:epigenetic regulation of gene expression"/>
    <property type="evidence" value="ECO:0007669"/>
    <property type="project" value="TreeGrafter"/>
</dbReference>
<comment type="caution">
    <text evidence="3">The sequence shown here is derived from an EMBL/GenBank/DDBJ whole genome shotgun (WGS) entry which is preliminary data.</text>
</comment>
<dbReference type="GO" id="GO:0005737">
    <property type="term" value="C:cytoplasm"/>
    <property type="evidence" value="ECO:0007669"/>
    <property type="project" value="TreeGrafter"/>
</dbReference>
<dbReference type="CDD" id="cd09996">
    <property type="entry name" value="HDAC_classII_1"/>
    <property type="match status" value="1"/>
</dbReference>
<reference evidence="3" key="1">
    <citation type="submission" date="2020-10" db="EMBL/GenBank/DDBJ databases">
        <title>Taxonomic study of unclassified bacteria belonging to the class Ktedonobacteria.</title>
        <authorList>
            <person name="Yabe S."/>
            <person name="Wang C.M."/>
            <person name="Zheng Y."/>
            <person name="Sakai Y."/>
            <person name="Cavaletti L."/>
            <person name="Monciardini P."/>
            <person name="Donadio S."/>
        </authorList>
    </citation>
    <scope>NUCLEOTIDE SEQUENCE</scope>
    <source>
        <strain evidence="3">ID150040</strain>
    </source>
</reference>